<accession>A0A4Y1RS64</accession>
<dbReference type="AlphaFoldDB" id="A0A4Y1RS64"/>
<proteinExistence type="predicted"/>
<name>A0A4Y1RS64_PRUDU</name>
<dbReference type="EMBL" id="AP019303">
    <property type="protein sequence ID" value="BBH07159.1"/>
    <property type="molecule type" value="Genomic_DNA"/>
</dbReference>
<organism evidence="1">
    <name type="scientific">Prunus dulcis</name>
    <name type="common">Almond</name>
    <name type="synonym">Amygdalus dulcis</name>
    <dbReference type="NCBI Taxonomy" id="3755"/>
    <lineage>
        <taxon>Eukaryota</taxon>
        <taxon>Viridiplantae</taxon>
        <taxon>Streptophyta</taxon>
        <taxon>Embryophyta</taxon>
        <taxon>Tracheophyta</taxon>
        <taxon>Spermatophyta</taxon>
        <taxon>Magnoliopsida</taxon>
        <taxon>eudicotyledons</taxon>
        <taxon>Gunneridae</taxon>
        <taxon>Pentapetalae</taxon>
        <taxon>rosids</taxon>
        <taxon>fabids</taxon>
        <taxon>Rosales</taxon>
        <taxon>Rosaceae</taxon>
        <taxon>Amygdaloideae</taxon>
        <taxon>Amygdaleae</taxon>
        <taxon>Prunus</taxon>
    </lineage>
</organism>
<protein>
    <submittedName>
        <fullName evidence="1">Uncharacterized protein</fullName>
    </submittedName>
</protein>
<reference evidence="1" key="1">
    <citation type="journal article" date="2019" name="Science">
        <title>Mutation of a bHLH transcription factor allowed almond domestication.</title>
        <authorList>
            <person name="Sanchez-Perez R."/>
            <person name="Pavan S."/>
            <person name="Mazzeo R."/>
            <person name="Moldovan C."/>
            <person name="Aiese Cigliano R."/>
            <person name="Del Cueto J."/>
            <person name="Ricciardi F."/>
            <person name="Lotti C."/>
            <person name="Ricciardi L."/>
            <person name="Dicenta F."/>
            <person name="Lopez-Marques R.L."/>
            <person name="Lindberg Moller B."/>
        </authorList>
    </citation>
    <scope>NUCLEOTIDE SEQUENCE</scope>
</reference>
<sequence>MTGAIEVRGIHHRASHSFRTTNKKGKKVICARHSPGVGHAQDLTRIPKRKLGRVLSRWITIPESFRIRQIVNRSPGYSEIANPRARAPEHQLTRRRDLQEVQRARTPGKTISSFVPTSDRCRTRNKVGSDFKAGFGSGLVILSLLPKQKLTIALQLLCMRDL</sequence>
<evidence type="ECO:0000313" key="1">
    <source>
        <dbReference type="EMBL" id="BBH07159.1"/>
    </source>
</evidence>
<gene>
    <name evidence="1" type="ORF">Prudu_019020</name>
</gene>